<protein>
    <recommendedName>
        <fullName evidence="3">NfeD-like C-terminal domain-containing protein</fullName>
    </recommendedName>
</protein>
<keyword evidence="2" id="KW-1185">Reference proteome</keyword>
<accession>A0ABT2JT79</accession>
<evidence type="ECO:0000313" key="1">
    <source>
        <dbReference type="EMBL" id="MCT2590966.1"/>
    </source>
</evidence>
<sequence length="71" mass="7827">MADEKEQQRSAFRVRRGDRVCIGGCWREVADTHIERYATGGSATVLVLRTGRRVRLPATALVAVMPVDASL</sequence>
<dbReference type="EMBL" id="JAJAGO010000006">
    <property type="protein sequence ID" value="MCT2590966.1"/>
    <property type="molecule type" value="Genomic_DNA"/>
</dbReference>
<proteinExistence type="predicted"/>
<evidence type="ECO:0000313" key="2">
    <source>
        <dbReference type="Proteomes" id="UP001156389"/>
    </source>
</evidence>
<evidence type="ECO:0008006" key="3">
    <source>
        <dbReference type="Google" id="ProtNLM"/>
    </source>
</evidence>
<organism evidence="1 2">
    <name type="scientific">Streptomyces gossypii</name>
    <dbReference type="NCBI Taxonomy" id="2883101"/>
    <lineage>
        <taxon>Bacteria</taxon>
        <taxon>Bacillati</taxon>
        <taxon>Actinomycetota</taxon>
        <taxon>Actinomycetes</taxon>
        <taxon>Kitasatosporales</taxon>
        <taxon>Streptomycetaceae</taxon>
        <taxon>Streptomyces</taxon>
    </lineage>
</organism>
<dbReference type="RefSeq" id="WP_260218294.1">
    <property type="nucleotide sequence ID" value="NZ_JAJAGO010000006.1"/>
</dbReference>
<dbReference type="Proteomes" id="UP001156389">
    <property type="component" value="Unassembled WGS sequence"/>
</dbReference>
<gene>
    <name evidence="1" type="ORF">LHJ74_13780</name>
</gene>
<comment type="caution">
    <text evidence="1">The sequence shown here is derived from an EMBL/GenBank/DDBJ whole genome shotgun (WGS) entry which is preliminary data.</text>
</comment>
<reference evidence="1 2" key="1">
    <citation type="submission" date="2021-10" db="EMBL/GenBank/DDBJ databases">
        <title>Streptomyces gossypii sp. nov., isolated from soil collected from cotton field.</title>
        <authorList>
            <person name="Ge X."/>
            <person name="Chen X."/>
            <person name="Liu W."/>
        </authorList>
    </citation>
    <scope>NUCLEOTIDE SEQUENCE [LARGE SCALE GENOMIC DNA]</scope>
    <source>
        <strain evidence="1 2">N2-109</strain>
    </source>
</reference>
<name>A0ABT2JT79_9ACTN</name>